<feature type="chain" id="PRO_5031261165" description="Peptide methionine sulfoxide reductase MsrA" evidence="5">
    <location>
        <begin position="24"/>
        <end position="234"/>
    </location>
</feature>
<comment type="catalytic activity">
    <reaction evidence="3 4">
        <text>[thioredoxin]-disulfide + L-methionine + H2O = L-methionine (S)-S-oxide + [thioredoxin]-dithiol</text>
        <dbReference type="Rhea" id="RHEA:19993"/>
        <dbReference type="Rhea" id="RHEA-COMP:10698"/>
        <dbReference type="Rhea" id="RHEA-COMP:10700"/>
        <dbReference type="ChEBI" id="CHEBI:15377"/>
        <dbReference type="ChEBI" id="CHEBI:29950"/>
        <dbReference type="ChEBI" id="CHEBI:50058"/>
        <dbReference type="ChEBI" id="CHEBI:57844"/>
        <dbReference type="ChEBI" id="CHEBI:58772"/>
        <dbReference type="EC" id="1.8.4.11"/>
    </reaction>
</comment>
<dbReference type="GO" id="GO:0008113">
    <property type="term" value="F:peptide-methionine (S)-S-oxide reductase activity"/>
    <property type="evidence" value="ECO:0007669"/>
    <property type="project" value="UniProtKB-UniRule"/>
</dbReference>
<dbReference type="EC" id="1.8.4.11" evidence="4"/>
<dbReference type="PANTHER" id="PTHR43774">
    <property type="entry name" value="PEPTIDE METHIONINE SULFOXIDE REDUCTASE"/>
    <property type="match status" value="1"/>
</dbReference>
<reference evidence="7 8" key="1">
    <citation type="submission" date="2020-04" db="EMBL/GenBank/DDBJ databases">
        <title>Description of novel Gluconacetobacter.</title>
        <authorList>
            <person name="Sombolestani A."/>
        </authorList>
    </citation>
    <scope>NUCLEOTIDE SEQUENCE [LARGE SCALE GENOMIC DNA]</scope>
    <source>
        <strain evidence="7 8">LMG 19747</strain>
    </source>
</reference>
<evidence type="ECO:0000256" key="1">
    <source>
        <dbReference type="ARBA" id="ARBA00023002"/>
    </source>
</evidence>
<dbReference type="Gene3D" id="3.30.1060.10">
    <property type="entry name" value="Peptide methionine sulphoxide reductase MsrA"/>
    <property type="match status" value="1"/>
</dbReference>
<dbReference type="NCBIfam" id="TIGR00401">
    <property type="entry name" value="msrA"/>
    <property type="match status" value="1"/>
</dbReference>
<feature type="active site" evidence="4">
    <location>
        <position position="55"/>
    </location>
</feature>
<evidence type="ECO:0000313" key="7">
    <source>
        <dbReference type="EMBL" id="MBB2158883.1"/>
    </source>
</evidence>
<dbReference type="Pfam" id="PF01625">
    <property type="entry name" value="PMSR"/>
    <property type="match status" value="1"/>
</dbReference>
<comment type="similarity">
    <text evidence="4">Belongs to the MsrA Met sulfoxide reductase family.</text>
</comment>
<comment type="catalytic activity">
    <reaction evidence="2 4">
        <text>L-methionyl-[protein] + [thioredoxin]-disulfide + H2O = L-methionyl-(S)-S-oxide-[protein] + [thioredoxin]-dithiol</text>
        <dbReference type="Rhea" id="RHEA:14217"/>
        <dbReference type="Rhea" id="RHEA-COMP:10698"/>
        <dbReference type="Rhea" id="RHEA-COMP:10700"/>
        <dbReference type="Rhea" id="RHEA-COMP:12313"/>
        <dbReference type="Rhea" id="RHEA-COMP:12315"/>
        <dbReference type="ChEBI" id="CHEBI:15377"/>
        <dbReference type="ChEBI" id="CHEBI:16044"/>
        <dbReference type="ChEBI" id="CHEBI:29950"/>
        <dbReference type="ChEBI" id="CHEBI:44120"/>
        <dbReference type="ChEBI" id="CHEBI:50058"/>
        <dbReference type="EC" id="1.8.4.11"/>
    </reaction>
</comment>
<dbReference type="PROSITE" id="PS51257">
    <property type="entry name" value="PROKAR_LIPOPROTEIN"/>
    <property type="match status" value="1"/>
</dbReference>
<proteinExistence type="inferred from homology"/>
<dbReference type="SUPFAM" id="SSF55068">
    <property type="entry name" value="Peptide methionine sulfoxide reductase"/>
    <property type="match status" value="1"/>
</dbReference>
<evidence type="ECO:0000256" key="2">
    <source>
        <dbReference type="ARBA" id="ARBA00047806"/>
    </source>
</evidence>
<dbReference type="PANTHER" id="PTHR43774:SF1">
    <property type="entry name" value="PEPTIDE METHIONINE SULFOXIDE REDUCTASE MSRA 2"/>
    <property type="match status" value="1"/>
</dbReference>
<dbReference type="AlphaFoldDB" id="A0A7W4I9R8"/>
<feature type="domain" description="Peptide methionine sulphoxide reductase MsrA" evidence="6">
    <location>
        <begin position="48"/>
        <end position="200"/>
    </location>
</feature>
<evidence type="ECO:0000256" key="4">
    <source>
        <dbReference type="HAMAP-Rule" id="MF_01401"/>
    </source>
</evidence>
<accession>A0A7W4I9R8</accession>
<dbReference type="RefSeq" id="WP_182995736.1">
    <property type="nucleotide sequence ID" value="NZ_JABEQJ010000001.1"/>
</dbReference>
<comment type="function">
    <text evidence="4">Has an important function as a repair enzyme for proteins that have been inactivated by oxidation. Catalyzes the reversible oxidation-reduction of methionine sulfoxide in proteins to methionine.</text>
</comment>
<organism evidence="7 8">
    <name type="scientific">Gluconacetobacter sacchari</name>
    <dbReference type="NCBI Taxonomy" id="92759"/>
    <lineage>
        <taxon>Bacteria</taxon>
        <taxon>Pseudomonadati</taxon>
        <taxon>Pseudomonadota</taxon>
        <taxon>Alphaproteobacteria</taxon>
        <taxon>Acetobacterales</taxon>
        <taxon>Acetobacteraceae</taxon>
        <taxon>Gluconacetobacter</taxon>
    </lineage>
</organism>
<keyword evidence="1 4" id="KW-0560">Oxidoreductase</keyword>
<name>A0A7W4I9R8_9PROT</name>
<keyword evidence="5" id="KW-0732">Signal</keyword>
<evidence type="ECO:0000313" key="8">
    <source>
        <dbReference type="Proteomes" id="UP000589085"/>
    </source>
</evidence>
<dbReference type="EMBL" id="JABEQJ010000001">
    <property type="protein sequence ID" value="MBB2158883.1"/>
    <property type="molecule type" value="Genomic_DNA"/>
</dbReference>
<feature type="signal peptide" evidence="5">
    <location>
        <begin position="1"/>
        <end position="23"/>
    </location>
</feature>
<dbReference type="InterPro" id="IPR036509">
    <property type="entry name" value="Met_Sox_Rdtase_MsrA_sf"/>
</dbReference>
<dbReference type="InterPro" id="IPR002569">
    <property type="entry name" value="Met_Sox_Rdtase_MsrA_dom"/>
</dbReference>
<dbReference type="HAMAP" id="MF_01401">
    <property type="entry name" value="MsrA"/>
    <property type="match status" value="1"/>
</dbReference>
<evidence type="ECO:0000256" key="5">
    <source>
        <dbReference type="SAM" id="SignalP"/>
    </source>
</evidence>
<sequence>MTRTGILGVSLIAMGTLGMACHAAETPLAAHLPPPVVADAPATTHHATAIFAGGCFWGVQSVFQHIRGVTATRAGYDGGARDTAEYETVGEGDTGHAESVAVEYDPTQVSYAALMRIFFSVALDPTQVNAQFPDTGSQYRSVLFTRTPEQAAEARAYIRQLDGAHVFARPVATQVVPDRGFYPAEDYHQNFAARHPDNPYIATYDTPRIDTLKMLYGGQYRDHPILALATPGEP</sequence>
<evidence type="ECO:0000256" key="3">
    <source>
        <dbReference type="ARBA" id="ARBA00048782"/>
    </source>
</evidence>
<dbReference type="Proteomes" id="UP000589085">
    <property type="component" value="Unassembled WGS sequence"/>
</dbReference>
<protein>
    <recommendedName>
        <fullName evidence="4">Peptide methionine sulfoxide reductase MsrA</fullName>
        <shortName evidence="4">Protein-methionine-S-oxide reductase</shortName>
        <ecNumber evidence="4">1.8.4.11</ecNumber>
    </recommendedName>
    <alternativeName>
        <fullName evidence="4">Peptide-methionine (S)-S-oxide reductase</fullName>
        <shortName evidence="4">Peptide Met(O) reductase</shortName>
    </alternativeName>
</protein>
<gene>
    <name evidence="4 7" type="primary">msrA</name>
    <name evidence="7" type="ORF">HLH48_01610</name>
</gene>
<comment type="caution">
    <text evidence="7">The sequence shown here is derived from an EMBL/GenBank/DDBJ whole genome shotgun (WGS) entry which is preliminary data.</text>
</comment>
<evidence type="ECO:0000259" key="6">
    <source>
        <dbReference type="Pfam" id="PF01625"/>
    </source>
</evidence>